<comment type="caution">
    <text evidence="1">The sequence shown here is derived from an EMBL/GenBank/DDBJ whole genome shotgun (WGS) entry which is preliminary data.</text>
</comment>
<protein>
    <submittedName>
        <fullName evidence="1">Uncharacterized protein</fullName>
    </submittedName>
</protein>
<sequence length="334" mass="37879">MRDDHGPRDQQRISGPFYVEYAAVTAPISTVVSPVPESNQVDAVGLRTGQQEAKLVLDGHRHGLQSRFQRDLLSEKLLLHIDGAGDFQWAEIYMGQKVEIPRWVSEFRKSENILRLVVDNAVAHHTTMPLRYFADSLPDRRAKDRALIDALWMNYLAWQQDLNSLFADALYMAMAAGFCPVHRYWRDDTADMHEPIDPGDEDPEADQLRSFLESPGMIDCWIGNPFDTVFDRGAKRGSVYSCSYGRMLPAQMVRNAFDYVEGVRGLQGTTKLPSASVNQRIARKWQTEGLGIHGSPVITHRRETEDSTDELLYTICKETAPGVDRDWPDGRLQL</sequence>
<dbReference type="AlphaFoldDB" id="A0A0F9B7I7"/>
<evidence type="ECO:0000313" key="1">
    <source>
        <dbReference type="EMBL" id="KKK80461.1"/>
    </source>
</evidence>
<proteinExistence type="predicted"/>
<feature type="non-terminal residue" evidence="1">
    <location>
        <position position="334"/>
    </location>
</feature>
<name>A0A0F9B7I7_9ZZZZ</name>
<accession>A0A0F9B7I7</accession>
<gene>
    <name evidence="1" type="ORF">LCGC14_2823250</name>
</gene>
<reference evidence="1" key="1">
    <citation type="journal article" date="2015" name="Nature">
        <title>Complex archaea that bridge the gap between prokaryotes and eukaryotes.</title>
        <authorList>
            <person name="Spang A."/>
            <person name="Saw J.H."/>
            <person name="Jorgensen S.L."/>
            <person name="Zaremba-Niedzwiedzka K."/>
            <person name="Martijn J."/>
            <person name="Lind A.E."/>
            <person name="van Eijk R."/>
            <person name="Schleper C."/>
            <person name="Guy L."/>
            <person name="Ettema T.J."/>
        </authorList>
    </citation>
    <scope>NUCLEOTIDE SEQUENCE</scope>
</reference>
<organism evidence="1">
    <name type="scientific">marine sediment metagenome</name>
    <dbReference type="NCBI Taxonomy" id="412755"/>
    <lineage>
        <taxon>unclassified sequences</taxon>
        <taxon>metagenomes</taxon>
        <taxon>ecological metagenomes</taxon>
    </lineage>
</organism>
<dbReference type="EMBL" id="LAZR01053570">
    <property type="protein sequence ID" value="KKK80461.1"/>
    <property type="molecule type" value="Genomic_DNA"/>
</dbReference>